<proteinExistence type="inferred from homology"/>
<dbReference type="GO" id="GO:0005737">
    <property type="term" value="C:cytoplasm"/>
    <property type="evidence" value="ECO:0007669"/>
    <property type="project" value="UniProtKB-SubCell"/>
</dbReference>
<dbReference type="OrthoDB" id="9788394at2"/>
<comment type="cofactor">
    <cofactor evidence="8">
        <name>Mg(2+)</name>
        <dbReference type="ChEBI" id="CHEBI:18420"/>
    </cofactor>
</comment>
<name>A0A1H6RY84_9BACT</name>
<feature type="binding site" evidence="8">
    <location>
        <position position="99"/>
    </location>
    <ligand>
        <name>GTP</name>
        <dbReference type="ChEBI" id="CHEBI:37565"/>
    </ligand>
</feature>
<evidence type="ECO:0000259" key="9">
    <source>
        <dbReference type="Pfam" id="PF12804"/>
    </source>
</evidence>
<dbReference type="RefSeq" id="WP_090333735.1">
    <property type="nucleotide sequence ID" value="NZ_FNXY01000002.1"/>
</dbReference>
<protein>
    <recommendedName>
        <fullName evidence="8">Probable molybdenum cofactor guanylyltransferase</fullName>
        <shortName evidence="8">MoCo guanylyltransferase</shortName>
        <ecNumber evidence="8">2.7.7.77</ecNumber>
    </recommendedName>
    <alternativeName>
        <fullName evidence="8">GTP:molybdopterin guanylyltransferase</fullName>
    </alternativeName>
    <alternativeName>
        <fullName evidence="8">Mo-MPT guanylyltransferase</fullName>
    </alternativeName>
    <alternativeName>
        <fullName evidence="8">Molybdopterin guanylyltransferase</fullName>
    </alternativeName>
    <alternativeName>
        <fullName evidence="8">Molybdopterin-guanine dinucleotide synthase</fullName>
        <shortName evidence="8">MGD synthase</shortName>
    </alternativeName>
</protein>
<feature type="binding site" evidence="8">
    <location>
        <position position="22"/>
    </location>
    <ligand>
        <name>GTP</name>
        <dbReference type="ChEBI" id="CHEBI:37565"/>
    </ligand>
</feature>
<dbReference type="CDD" id="cd02503">
    <property type="entry name" value="MobA"/>
    <property type="match status" value="1"/>
</dbReference>
<keyword evidence="10" id="KW-0548">Nucleotidyltransferase</keyword>
<dbReference type="PANTHER" id="PTHR19136:SF81">
    <property type="entry name" value="MOLYBDENUM COFACTOR GUANYLYLTRANSFERASE"/>
    <property type="match status" value="1"/>
</dbReference>
<keyword evidence="11" id="KW-1185">Reference proteome</keyword>
<evidence type="ECO:0000256" key="6">
    <source>
        <dbReference type="ARBA" id="ARBA00023134"/>
    </source>
</evidence>
<dbReference type="STRING" id="408657.SAMN04487995_1365"/>
<organism evidence="10 11">
    <name type="scientific">Dyadobacter koreensis</name>
    <dbReference type="NCBI Taxonomy" id="408657"/>
    <lineage>
        <taxon>Bacteria</taxon>
        <taxon>Pseudomonadati</taxon>
        <taxon>Bacteroidota</taxon>
        <taxon>Cytophagia</taxon>
        <taxon>Cytophagales</taxon>
        <taxon>Spirosomataceae</taxon>
        <taxon>Dyadobacter</taxon>
    </lineage>
</organism>
<dbReference type="GO" id="GO:0061603">
    <property type="term" value="F:molybdenum cofactor guanylyltransferase activity"/>
    <property type="evidence" value="ECO:0007669"/>
    <property type="project" value="UniProtKB-EC"/>
</dbReference>
<dbReference type="Proteomes" id="UP000199532">
    <property type="component" value="Unassembled WGS sequence"/>
</dbReference>
<feature type="binding site" evidence="8">
    <location>
        <position position="68"/>
    </location>
    <ligand>
        <name>GTP</name>
        <dbReference type="ChEBI" id="CHEBI:37565"/>
    </ligand>
</feature>
<evidence type="ECO:0000256" key="7">
    <source>
        <dbReference type="ARBA" id="ARBA00023150"/>
    </source>
</evidence>
<comment type="catalytic activity">
    <reaction evidence="8">
        <text>Mo-molybdopterin + GTP + H(+) = Mo-molybdopterin guanine dinucleotide + diphosphate</text>
        <dbReference type="Rhea" id="RHEA:34243"/>
        <dbReference type="ChEBI" id="CHEBI:15378"/>
        <dbReference type="ChEBI" id="CHEBI:33019"/>
        <dbReference type="ChEBI" id="CHEBI:37565"/>
        <dbReference type="ChEBI" id="CHEBI:71302"/>
        <dbReference type="ChEBI" id="CHEBI:71310"/>
        <dbReference type="EC" id="2.7.7.77"/>
    </reaction>
</comment>
<evidence type="ECO:0000313" key="11">
    <source>
        <dbReference type="Proteomes" id="UP000199532"/>
    </source>
</evidence>
<dbReference type="EC" id="2.7.7.77" evidence="8"/>
<evidence type="ECO:0000256" key="1">
    <source>
        <dbReference type="ARBA" id="ARBA00022490"/>
    </source>
</evidence>
<dbReference type="Gene3D" id="3.90.550.10">
    <property type="entry name" value="Spore Coat Polysaccharide Biosynthesis Protein SpsA, Chain A"/>
    <property type="match status" value="1"/>
</dbReference>
<dbReference type="GO" id="GO:0006777">
    <property type="term" value="P:Mo-molybdopterin cofactor biosynthetic process"/>
    <property type="evidence" value="ECO:0007669"/>
    <property type="project" value="UniProtKB-KW"/>
</dbReference>
<keyword evidence="2 8" id="KW-0808">Transferase</keyword>
<feature type="binding site" evidence="8">
    <location>
        <position position="99"/>
    </location>
    <ligand>
        <name>Mg(2+)</name>
        <dbReference type="ChEBI" id="CHEBI:18420"/>
    </ligand>
</feature>
<dbReference type="Pfam" id="PF12804">
    <property type="entry name" value="NTP_transf_3"/>
    <property type="match status" value="1"/>
</dbReference>
<sequence>MKKELYGLVVCGGNSSRMGTDKSLINYHGKPQRYYVYEMLEWVCDKVFISCNRGQATSIIAPYQMLADQPELENVGPMAALLTAFSTYPDKDFLVVGCDYPLVTTKDLKEFEKGLDREQIASAFYNEENNMYEPLLAYYSEKSGIEIQRMYRENQYSLQHFLKENNAQKHNPARPKNVISIDTPEDFEIAKEKIRLKNQL</sequence>
<feature type="binding site" evidence="8">
    <location>
        <begin position="10"/>
        <end position="12"/>
    </location>
    <ligand>
        <name>GTP</name>
        <dbReference type="ChEBI" id="CHEBI:37565"/>
    </ligand>
</feature>
<reference evidence="10 11" key="1">
    <citation type="submission" date="2016-10" db="EMBL/GenBank/DDBJ databases">
        <authorList>
            <person name="de Groot N.N."/>
        </authorList>
    </citation>
    <scope>NUCLEOTIDE SEQUENCE [LARGE SCALE GENOMIC DNA]</scope>
    <source>
        <strain evidence="10 11">DSM 19938</strain>
    </source>
</reference>
<dbReference type="InterPro" id="IPR013482">
    <property type="entry name" value="Molybde_CF_guanTrfase"/>
</dbReference>
<dbReference type="HAMAP" id="MF_00316">
    <property type="entry name" value="MobA"/>
    <property type="match status" value="1"/>
</dbReference>
<evidence type="ECO:0000256" key="5">
    <source>
        <dbReference type="ARBA" id="ARBA00022842"/>
    </source>
</evidence>
<keyword evidence="5 8" id="KW-0460">Magnesium</keyword>
<keyword evidence="1 8" id="KW-0963">Cytoplasm</keyword>
<evidence type="ECO:0000256" key="8">
    <source>
        <dbReference type="HAMAP-Rule" id="MF_00316"/>
    </source>
</evidence>
<keyword evidence="4 8" id="KW-0547">Nucleotide-binding</keyword>
<dbReference type="SUPFAM" id="SSF53448">
    <property type="entry name" value="Nucleotide-diphospho-sugar transferases"/>
    <property type="match status" value="1"/>
</dbReference>
<dbReference type="GO" id="GO:0005525">
    <property type="term" value="F:GTP binding"/>
    <property type="evidence" value="ECO:0007669"/>
    <property type="project" value="UniProtKB-UniRule"/>
</dbReference>
<dbReference type="AlphaFoldDB" id="A0A1H6RY84"/>
<comment type="function">
    <text evidence="8">Transfers a GMP moiety from GTP to Mo-molybdopterin (Mo-MPT) cofactor (Moco or molybdenum cofactor) to form Mo-molybdopterin guanine dinucleotide (Mo-MGD) cofactor.</text>
</comment>
<feature type="domain" description="MobA-like NTP transferase" evidence="9">
    <location>
        <begin position="7"/>
        <end position="164"/>
    </location>
</feature>
<dbReference type="GO" id="GO:0046872">
    <property type="term" value="F:metal ion binding"/>
    <property type="evidence" value="ECO:0007669"/>
    <property type="project" value="UniProtKB-KW"/>
</dbReference>
<comment type="similarity">
    <text evidence="8">Belongs to the MobA family.</text>
</comment>
<evidence type="ECO:0000256" key="3">
    <source>
        <dbReference type="ARBA" id="ARBA00022723"/>
    </source>
</evidence>
<evidence type="ECO:0000256" key="2">
    <source>
        <dbReference type="ARBA" id="ARBA00022679"/>
    </source>
</evidence>
<evidence type="ECO:0000256" key="4">
    <source>
        <dbReference type="ARBA" id="ARBA00022741"/>
    </source>
</evidence>
<dbReference type="PANTHER" id="PTHR19136">
    <property type="entry name" value="MOLYBDENUM COFACTOR GUANYLYLTRANSFERASE"/>
    <property type="match status" value="1"/>
</dbReference>
<gene>
    <name evidence="8" type="primary">mobA</name>
    <name evidence="10" type="ORF">SAMN04487995_1365</name>
</gene>
<dbReference type="EMBL" id="FNXY01000002">
    <property type="protein sequence ID" value="SEI56132.1"/>
    <property type="molecule type" value="Genomic_DNA"/>
</dbReference>
<dbReference type="InterPro" id="IPR029044">
    <property type="entry name" value="Nucleotide-diphossugar_trans"/>
</dbReference>
<comment type="domain">
    <text evidence="8">The N-terminal domain determines nucleotide recognition and specific binding, while the C-terminal domain determines the specific binding to the target protein.</text>
</comment>
<evidence type="ECO:0000313" key="10">
    <source>
        <dbReference type="EMBL" id="SEI56132.1"/>
    </source>
</evidence>
<comment type="caution">
    <text evidence="8">Lacks conserved residue(s) required for the propagation of feature annotation.</text>
</comment>
<keyword evidence="6 8" id="KW-0342">GTP-binding</keyword>
<keyword evidence="3 8" id="KW-0479">Metal-binding</keyword>
<accession>A0A1H6RY84</accession>
<comment type="subcellular location">
    <subcellularLocation>
        <location evidence="8">Cytoplasm</location>
    </subcellularLocation>
</comment>
<dbReference type="InterPro" id="IPR025877">
    <property type="entry name" value="MobA-like_NTP_Trfase"/>
</dbReference>
<keyword evidence="7 8" id="KW-0501">Molybdenum cofactor biosynthesis</keyword>